<evidence type="ECO:0000313" key="23">
    <source>
        <dbReference type="Proteomes" id="UP000472276"/>
    </source>
</evidence>
<feature type="region of interest" description="Disordered" evidence="18">
    <location>
        <begin position="336"/>
        <end position="369"/>
    </location>
</feature>
<dbReference type="PROSITE" id="PS50268">
    <property type="entry name" value="CADHERIN_2"/>
    <property type="match status" value="4"/>
</dbReference>
<keyword evidence="9 15" id="KW-0106">Calcium</keyword>
<feature type="domain" description="Cadherin" evidence="21">
    <location>
        <begin position="143"/>
        <end position="251"/>
    </location>
</feature>
<dbReference type="FunFam" id="2.60.40.60:FF:000074">
    <property type="entry name" value="Desmoglein 4"/>
    <property type="match status" value="1"/>
</dbReference>
<dbReference type="PRINTS" id="PR01818">
    <property type="entry name" value="DESMOCADHERN"/>
</dbReference>
<dbReference type="InterPro" id="IPR002126">
    <property type="entry name" value="Cadherin-like_dom"/>
</dbReference>
<evidence type="ECO:0000256" key="10">
    <source>
        <dbReference type="ARBA" id="ARBA00022889"/>
    </source>
</evidence>
<evidence type="ECO:0000256" key="15">
    <source>
        <dbReference type="PROSITE-ProRule" id="PRU00043"/>
    </source>
</evidence>
<dbReference type="FunFam" id="2.60.40.60:FF:000011">
    <property type="entry name" value="Cadherin 1"/>
    <property type="match status" value="1"/>
</dbReference>
<evidence type="ECO:0000256" key="2">
    <source>
        <dbReference type="ARBA" id="ARBA00004568"/>
    </source>
</evidence>
<evidence type="ECO:0000256" key="12">
    <source>
        <dbReference type="ARBA" id="ARBA00022989"/>
    </source>
</evidence>
<dbReference type="CDD" id="cd11304">
    <property type="entry name" value="Cadherin_repeat"/>
    <property type="match status" value="4"/>
</dbReference>
<dbReference type="PANTHER" id="PTHR24025:SF29">
    <property type="entry name" value="DESMOGLEIN-2-LIKE-RELATED"/>
    <property type="match status" value="1"/>
</dbReference>
<dbReference type="PRINTS" id="PR00205">
    <property type="entry name" value="CADHERIN"/>
</dbReference>
<sequence length="1108" mass="120004">MIRISWPVFVLLLFVVQAVVTKAKSGDSLIRRKRNWLPPPVKLEENVDHTQKTSVARIHSDFDDGKGNLKYSLIGRGANQDPFHVFVVHERTGFIRVTQLLDREFINMYNLSGVARYNDGTLAEENIDVRFKVVDQNDNPPVFQDVYTGRVDELTPRGTFVMKVAATDADEPDNPNSQVFHTIIDQKPPHDMFYMNSDGSIFIKNSPDREKCDQYILTVKGQDLNGAPEGNTGTGTVTIAVGDVNDNLPTLEKEQYEGSIEENTQGVEVMRIKAQDLDLQGTDNWEAVFDIVKGNEAGYFSIKTDPNTNEGILMLDKAVDYEDVKNIELGLSVRNKAQPYGSGTRGGGGGGGGGAGGGAGGATGAAGSSGGTSFKTYPIKINVKNQPEGAKFDPKVKAIHVSEGSTSFNINDVIASYPAIDGDTGKPAQNVRYIKGSDPNNWLTIDPETAEIKLNKMPDRESPHLVNGTYFAKILCISEDTPDKTATGTIAIQVADSNDHCPILTSNMETMCTTVDAVIVNANDEDAFPNGPPFVFEILPEGTKGKWQVEHLNDTAAILRSQETLWPGIYEVEFLVKDQQGHACQDPQKVKVEVCTCEDGIMCGKKGANGQPSKGAKLGPAGIGLLLLGLLLLLLIPLLLLFCKCGGAATFPDLFTEMPFDTKSHLINYHTERQGENTDVPLLNLPTQLDGDVLNVAMAQKPVAMDAVGSFDFAQSVGSINRLNGANYQGSYRKEIWGMNQPDPGGFYSETETRESLGGLGLYDGMALPDHFLGQYYNQKITDGNDNLGVKDGLLVYDYEGQGSSAGSVGCCSLLESDSDLQFLDNLGPKFKTLAEVCRGEKISYDDKQVPPPVSVTVQKLSPPPKLEPAMPKVEQSMVMKTTEHSEMAKESTTSVREGMNTMKRGLANQGQMVLIQQQQPVYYTTTPVLQPMHYVVQPQVQNTMILAEAPTTNLQGLILVNNPQSGPAQGVFVQGNTLMSSGQAQEPTMVLVDNSGAQRSHANLIQATNLSGSQTMKVVEGKGNQASYVEGGPLQPGDLPGSQKILMVRENVVQDANGLQKKAEVFGSERILYKDSQSTGSMTSKFGSSTATVSAGPVSHKVQEKFT</sequence>
<dbReference type="GO" id="GO:0007156">
    <property type="term" value="P:homophilic cell adhesion via plasma membrane adhesion molecules"/>
    <property type="evidence" value="ECO:0007669"/>
    <property type="project" value="InterPro"/>
</dbReference>
<feature type="domain" description="Cadherin" evidence="21">
    <location>
        <begin position="252"/>
        <end position="396"/>
    </location>
</feature>
<evidence type="ECO:0000256" key="1">
    <source>
        <dbReference type="ARBA" id="ARBA00004251"/>
    </source>
</evidence>
<reference evidence="22" key="1">
    <citation type="submission" date="2025-08" db="UniProtKB">
        <authorList>
            <consortium name="Ensembl"/>
        </authorList>
    </citation>
    <scope>IDENTIFICATION</scope>
</reference>
<dbReference type="Proteomes" id="UP000472276">
    <property type="component" value="Unassembled WGS sequence"/>
</dbReference>
<evidence type="ECO:0000256" key="9">
    <source>
        <dbReference type="ARBA" id="ARBA00022837"/>
    </source>
</evidence>
<evidence type="ECO:0000313" key="22">
    <source>
        <dbReference type="Ensembl" id="ENSOABP00000024062.2"/>
    </source>
</evidence>
<evidence type="ECO:0000256" key="8">
    <source>
        <dbReference type="ARBA" id="ARBA00022737"/>
    </source>
</evidence>
<dbReference type="InterPro" id="IPR020894">
    <property type="entry name" value="Cadherin_CS"/>
</dbReference>
<keyword evidence="10 16" id="KW-0130">Cell adhesion</keyword>
<evidence type="ECO:0000256" key="18">
    <source>
        <dbReference type="SAM" id="MobiDB-lite"/>
    </source>
</evidence>
<keyword evidence="8" id="KW-0677">Repeat</keyword>
<dbReference type="InterPro" id="IPR000233">
    <property type="entry name" value="Cadherin_Y-type_LIR"/>
</dbReference>
<feature type="domain" description="Cadherin" evidence="21">
    <location>
        <begin position="60"/>
        <end position="143"/>
    </location>
</feature>
<proteinExistence type="predicted"/>
<evidence type="ECO:0000256" key="7">
    <source>
        <dbReference type="ARBA" id="ARBA00022729"/>
    </source>
</evidence>
<keyword evidence="14" id="KW-0325">Glycoprotein</keyword>
<evidence type="ECO:0000256" key="6">
    <source>
        <dbReference type="ARBA" id="ARBA00022723"/>
    </source>
</evidence>
<reference evidence="22" key="2">
    <citation type="submission" date="2025-09" db="UniProtKB">
        <authorList>
            <consortium name="Ensembl"/>
        </authorList>
    </citation>
    <scope>IDENTIFICATION</scope>
</reference>
<keyword evidence="3" id="KW-1003">Cell membrane</keyword>
<comment type="subcellular location">
    <subcellularLocation>
        <location evidence="2">Cell junction</location>
        <location evidence="2">Desmosome</location>
    </subcellularLocation>
    <subcellularLocation>
        <location evidence="1 16">Cell membrane</location>
        <topology evidence="1 16">Single-pass type I membrane protein</topology>
    </subcellularLocation>
</comment>
<dbReference type="InterPro" id="IPR027397">
    <property type="entry name" value="Catenin-bd_sf"/>
</dbReference>
<evidence type="ECO:0000256" key="5">
    <source>
        <dbReference type="ARBA" id="ARBA00022692"/>
    </source>
</evidence>
<keyword evidence="12 19" id="KW-1133">Transmembrane helix</keyword>
<evidence type="ECO:0000259" key="21">
    <source>
        <dbReference type="PROSITE" id="PS50268"/>
    </source>
</evidence>
<dbReference type="OMA" id="CQCDNRD"/>
<dbReference type="PROSITE" id="PS00232">
    <property type="entry name" value="CADHERIN_1"/>
    <property type="match status" value="2"/>
</dbReference>
<evidence type="ECO:0000256" key="13">
    <source>
        <dbReference type="ARBA" id="ARBA00023136"/>
    </source>
</evidence>
<dbReference type="GO" id="GO:0055113">
    <property type="term" value="P:epiboly involved in gastrulation with mouth forming second"/>
    <property type="evidence" value="ECO:0007669"/>
    <property type="project" value="UniProtKB-ARBA"/>
</dbReference>
<dbReference type="FunFam" id="2.60.40.60:FF:000068">
    <property type="entry name" value="Desmoglein 1"/>
    <property type="match status" value="1"/>
</dbReference>
<dbReference type="InterPro" id="IPR009122">
    <property type="entry name" value="Desmosomal_cadherin"/>
</dbReference>
<keyword evidence="7 20" id="KW-0732">Signal</keyword>
<dbReference type="InterPro" id="IPR050971">
    <property type="entry name" value="Cadherin-domain_protein"/>
</dbReference>
<feature type="signal peptide" evidence="20">
    <location>
        <begin position="1"/>
        <end position="23"/>
    </location>
</feature>
<dbReference type="FunFam" id="2.60.40.60:FF:000083">
    <property type="entry name" value="Desmoglein 1"/>
    <property type="match status" value="1"/>
</dbReference>
<feature type="chain" id="PRO_5044224298" description="Cadherin domain-containing protein" evidence="20">
    <location>
        <begin position="24"/>
        <end position="1108"/>
    </location>
</feature>
<feature type="domain" description="Cadherin" evidence="21">
    <location>
        <begin position="393"/>
        <end position="504"/>
    </location>
</feature>
<keyword evidence="23" id="KW-1185">Reference proteome</keyword>
<dbReference type="SMART" id="SM00112">
    <property type="entry name" value="CA"/>
    <property type="match status" value="4"/>
</dbReference>
<feature type="compositionally biased region" description="Polar residues" evidence="18">
    <location>
        <begin position="1079"/>
        <end position="1094"/>
    </location>
</feature>
<evidence type="ECO:0000256" key="14">
    <source>
        <dbReference type="ARBA" id="ARBA00023180"/>
    </source>
</evidence>
<dbReference type="Gene3D" id="2.60.40.60">
    <property type="entry name" value="Cadherins"/>
    <property type="match status" value="5"/>
</dbReference>
<evidence type="ECO:0000256" key="20">
    <source>
        <dbReference type="SAM" id="SignalP"/>
    </source>
</evidence>
<keyword evidence="6" id="KW-0479">Metal-binding</keyword>
<dbReference type="FunFam" id="4.10.900.10:FF:000003">
    <property type="entry name" value="Desmoglein 1"/>
    <property type="match status" value="1"/>
</dbReference>
<dbReference type="InterPro" id="IPR015919">
    <property type="entry name" value="Cadherin-like_sf"/>
</dbReference>
<dbReference type="GO" id="GO:0045216">
    <property type="term" value="P:cell-cell junction organization"/>
    <property type="evidence" value="ECO:0007669"/>
    <property type="project" value="UniProtKB-ARBA"/>
</dbReference>
<dbReference type="GO" id="GO:0005886">
    <property type="term" value="C:plasma membrane"/>
    <property type="evidence" value="ECO:0007669"/>
    <property type="project" value="UniProtKB-SubCell"/>
</dbReference>
<dbReference type="GO" id="GO:0030057">
    <property type="term" value="C:desmosome"/>
    <property type="evidence" value="ECO:0007669"/>
    <property type="project" value="UniProtKB-SubCell"/>
</dbReference>
<evidence type="ECO:0000256" key="17">
    <source>
        <dbReference type="RuleBase" id="RU004358"/>
    </source>
</evidence>
<evidence type="ECO:0000256" key="19">
    <source>
        <dbReference type="SAM" id="Phobius"/>
    </source>
</evidence>
<organism evidence="22 23">
    <name type="scientific">Oreochromis aureus</name>
    <name type="common">Israeli tilapia</name>
    <name type="synonym">Chromis aureus</name>
    <dbReference type="NCBI Taxonomy" id="47969"/>
    <lineage>
        <taxon>Eukaryota</taxon>
        <taxon>Metazoa</taxon>
        <taxon>Chordata</taxon>
        <taxon>Craniata</taxon>
        <taxon>Vertebrata</taxon>
        <taxon>Euteleostomi</taxon>
        <taxon>Actinopterygii</taxon>
        <taxon>Neopterygii</taxon>
        <taxon>Teleostei</taxon>
        <taxon>Neoteleostei</taxon>
        <taxon>Acanthomorphata</taxon>
        <taxon>Ovalentaria</taxon>
        <taxon>Cichlomorphae</taxon>
        <taxon>Cichliformes</taxon>
        <taxon>Cichlidae</taxon>
        <taxon>African cichlids</taxon>
        <taxon>Pseudocrenilabrinae</taxon>
        <taxon>Oreochromini</taxon>
        <taxon>Oreochromis</taxon>
    </lineage>
</organism>
<evidence type="ECO:0000256" key="16">
    <source>
        <dbReference type="RuleBase" id="RU003318"/>
    </source>
</evidence>
<keyword evidence="5 16" id="KW-0812">Transmembrane</keyword>
<feature type="transmembrane region" description="Helical" evidence="19">
    <location>
        <begin position="621"/>
        <end position="642"/>
    </location>
</feature>
<evidence type="ECO:0000256" key="11">
    <source>
        <dbReference type="ARBA" id="ARBA00022949"/>
    </source>
</evidence>
<keyword evidence="11" id="KW-0965">Cell junction</keyword>
<gene>
    <name evidence="22" type="primary">LOC116320827</name>
</gene>
<accession>A0A668TDG2</accession>
<dbReference type="AlphaFoldDB" id="A0A668TDG2"/>
<evidence type="ECO:0000256" key="4">
    <source>
        <dbReference type="ARBA" id="ARBA00022685"/>
    </source>
</evidence>
<keyword evidence="13 19" id="KW-0472">Membrane</keyword>
<keyword evidence="4" id="KW-0165">Cleavage on pair of basic residues</keyword>
<dbReference type="Gene3D" id="4.10.900.10">
    <property type="entry name" value="TCF3-CBD (Catenin binding domain)"/>
    <property type="match status" value="1"/>
</dbReference>
<evidence type="ECO:0000256" key="3">
    <source>
        <dbReference type="ARBA" id="ARBA00022475"/>
    </source>
</evidence>
<dbReference type="Ensembl" id="ENSOABT00000024765.2">
    <property type="protein sequence ID" value="ENSOABP00000024062.2"/>
    <property type="gene ID" value="ENSOABG00000011518.2"/>
</dbReference>
<feature type="region of interest" description="Disordered" evidence="18">
    <location>
        <begin position="1079"/>
        <end position="1108"/>
    </location>
</feature>
<feature type="compositionally biased region" description="Gly residues" evidence="18">
    <location>
        <begin position="343"/>
        <end position="369"/>
    </location>
</feature>
<name>A0A668TDG2_OREAU</name>
<dbReference type="Pfam" id="PF01049">
    <property type="entry name" value="CADH_Y-type_LIR"/>
    <property type="match status" value="1"/>
</dbReference>
<dbReference type="PANTHER" id="PTHR24025">
    <property type="entry name" value="DESMOGLEIN FAMILY MEMBER"/>
    <property type="match status" value="1"/>
</dbReference>
<comment type="function">
    <text evidence="17">A component of desmosome cell-cell junctions which are required for positive regulation of cellular adhesion. Involved in the interaction of plaque proteins and intermediate filaments mediating cell-cell adhesion.</text>
</comment>
<dbReference type="GO" id="GO:0005509">
    <property type="term" value="F:calcium ion binding"/>
    <property type="evidence" value="ECO:0007669"/>
    <property type="project" value="UniProtKB-UniRule"/>
</dbReference>
<protein>
    <recommendedName>
        <fullName evidence="21">Cadherin domain-containing protein</fullName>
    </recommendedName>
</protein>
<dbReference type="Pfam" id="PF00028">
    <property type="entry name" value="Cadherin"/>
    <property type="match status" value="4"/>
</dbReference>
<dbReference type="SUPFAM" id="SSF49313">
    <property type="entry name" value="Cadherin-like"/>
    <property type="match status" value="5"/>
</dbReference>
<dbReference type="FunFam" id="2.60.40.60:FF:000031">
    <property type="entry name" value="Cadherin 3"/>
    <property type="match status" value="1"/>
</dbReference>